<feature type="compositionally biased region" description="Basic and acidic residues" evidence="8">
    <location>
        <begin position="264"/>
        <end position="274"/>
    </location>
</feature>
<dbReference type="GO" id="GO:0004721">
    <property type="term" value="F:phosphoprotein phosphatase activity"/>
    <property type="evidence" value="ECO:0007669"/>
    <property type="project" value="UniProtKB-KW"/>
</dbReference>
<feature type="compositionally biased region" description="Low complexity" evidence="8">
    <location>
        <begin position="83"/>
        <end position="124"/>
    </location>
</feature>
<evidence type="ECO:0000256" key="3">
    <source>
        <dbReference type="ARBA" id="ARBA00022723"/>
    </source>
</evidence>
<dbReference type="InterPro" id="IPR029021">
    <property type="entry name" value="Prot-tyrosine_phosphatase-like"/>
</dbReference>
<gene>
    <name evidence="12" type="ORF">EDS130_LOCUS3716</name>
</gene>
<protein>
    <recommendedName>
        <fullName evidence="14">Protein-tyrosine-phosphatase</fullName>
    </recommendedName>
</protein>
<feature type="compositionally biased region" description="Low complexity" evidence="8">
    <location>
        <begin position="596"/>
        <end position="610"/>
    </location>
</feature>
<feature type="domain" description="Tyrosine specific protein phosphatases" evidence="10">
    <location>
        <begin position="976"/>
        <end position="1033"/>
    </location>
</feature>
<dbReference type="InterPro" id="IPR036396">
    <property type="entry name" value="Cyt_P450_sf"/>
</dbReference>
<dbReference type="InterPro" id="IPR001374">
    <property type="entry name" value="R3H_dom"/>
</dbReference>
<dbReference type="SUPFAM" id="SSF52799">
    <property type="entry name" value="(Phosphotyrosine protein) phosphatases II"/>
    <property type="match status" value="1"/>
</dbReference>
<keyword evidence="3" id="KW-0479">Metal-binding</keyword>
<evidence type="ECO:0008006" key="14">
    <source>
        <dbReference type="Google" id="ProtNLM"/>
    </source>
</evidence>
<dbReference type="PANTHER" id="PTHR24302">
    <property type="entry name" value="CYTOCHROME P450 FAMILY 3"/>
    <property type="match status" value="1"/>
</dbReference>
<dbReference type="PANTHER" id="PTHR24302:SF15">
    <property type="entry name" value="FATTY-ACID PEROXYGENASE"/>
    <property type="match status" value="1"/>
</dbReference>
<keyword evidence="2" id="KW-0349">Heme</keyword>
<dbReference type="InterPro" id="IPR003595">
    <property type="entry name" value="Tyr_Pase_cat"/>
</dbReference>
<dbReference type="SMART" id="SM00404">
    <property type="entry name" value="PTPc_motif"/>
    <property type="match status" value="1"/>
</dbReference>
<dbReference type="CDD" id="cd02642">
    <property type="entry name" value="R3H_encore_like"/>
    <property type="match status" value="1"/>
</dbReference>
<evidence type="ECO:0000256" key="2">
    <source>
        <dbReference type="ARBA" id="ARBA00022617"/>
    </source>
</evidence>
<dbReference type="GO" id="GO:0020037">
    <property type="term" value="F:heme binding"/>
    <property type="evidence" value="ECO:0007669"/>
    <property type="project" value="InterPro"/>
</dbReference>
<feature type="compositionally biased region" description="Low complexity" evidence="8">
    <location>
        <begin position="279"/>
        <end position="293"/>
    </location>
</feature>
<feature type="domain" description="R3H" evidence="11">
    <location>
        <begin position="150"/>
        <end position="213"/>
    </location>
</feature>
<comment type="caution">
    <text evidence="12">The sequence shown here is derived from an EMBL/GenBank/DDBJ whole genome shotgun (WGS) entry which is preliminary data.</text>
</comment>
<dbReference type="GO" id="GO:0005506">
    <property type="term" value="F:iron ion binding"/>
    <property type="evidence" value="ECO:0007669"/>
    <property type="project" value="InterPro"/>
</dbReference>
<dbReference type="InterPro" id="IPR001128">
    <property type="entry name" value="Cyt_P450"/>
</dbReference>
<dbReference type="Gene3D" id="1.10.630.10">
    <property type="entry name" value="Cytochrome P450"/>
    <property type="match status" value="2"/>
</dbReference>
<feature type="compositionally biased region" description="Low complexity" evidence="8">
    <location>
        <begin position="1143"/>
        <end position="1162"/>
    </location>
</feature>
<dbReference type="SUPFAM" id="SSF48264">
    <property type="entry name" value="Cytochrome P450"/>
    <property type="match status" value="1"/>
</dbReference>
<sequence length="1643" mass="185223">MAEFGDSCCVPSTMVVQLTKPDKNNNTTANVDDGIILPSEQCDGIEDGVDEKSECTGDSDDRRLSSGADDDGVNPTNSKTNHAIEIITVASSTSSSSNNESEVTINHDATTNNTNTSTNNICTTDPYKDFSGVDTESFIATTLRNNPKDRTLLLQLETVLQQFIQNDEQTSHQFQAMNSYERMIVHRVAAFFGLDHNVDKNGQAVVVTKTSNTRIPNFSFQKCIPEDEAIDATNGASATENSTSATNAAEIPARRILRRHEKHPNHEHSQRNDLNDDYTNSQITTSTTTNKTQPLSKPYLERVNNYAETRARIFNDSNEQSNALITNKNAKINQKQHSNYARPSYRKQQHQNSSHQHRSYSYQHSQQATNNHIQQYPTGKTMDPSSHVLNASANRTPSIYSTQQPPSINLGMPQPSMYATMIASNPNAATLRPPTGTSFYTQSQQPPVDYDYKHQTGGAHMYSYVPMIPPTASNFIPQQQPPPPGAGGVASNGPNQVPSQHAPGIRVPIIFHQQHGGQIQYLFPAHALQQQQQQQPPPANSYPLTPDGQYVQIYRPDTLSMPSGPQTVPPPSVVDSNNSHHHQFSQNQPYHHLPPHHQISQQQQQQQSQQQPPPPPPQQVPSSQSNPAPQPPPPPFVRLFPPGQPGNMSHSFAQTTYPPPPQTAFVPPGNISATPFMIPPPQSQTAGGLQSYPSFDNNIPYNAYAPTTTTAGKTNAANNGTAVQYATSHLSTLNLQGHHDDYQPRFINNQQTRFPHSNGSTLNNQQRNFIGRPLVQSPNSTTVTPRMAVYSTSNQQYRPSRPYNNSTTDKQLTSIENDPKTLVSTQQQTNSDNISLAGPAQGKKRAFFLTFDHHYKGKYVLLHIGFLSSYFLVFHLTTFCNNQRRTMPFSQRYLARKVNNSVRAINMSGEMSLVLPHLYLGSLKDRTNTSLMMKNEIKRVLCVIDLPDIIIDKGEYKPTHVMNIQAADAEEQDLAQYFEKCIEFIHQARTDHENILVHCQAGISRSATIVLAYLMTIGDYDVEKALQIVKGARGFIHPNPGFLSQLKRYHSNDVKKNWYRLTRRYQTYSFDDNDQHFVKGSLDVYWQQFEPAFIAEPVFWPTRKEDSKEISGVPCERKMICSSPTQGNLQNIRSSTTYFQNNSSRTTPRTRTSSRPFLSTTRQRYTTKSDSLSDFDAFSDNLKRAALILAGIALGLGVLRVCLMLCKSRSPNHTFSSRHSATVRPDIATIEHHQCKPDLPPEYAEAIANSERSNGGKLPSYDELPHEQIQEQYVYNNGGFVSTQIQRNIPTLPLPFFFGHLNTIWNVSSYHRQLTNWTEQYGKIYGLYEGNNPLFIVSEPDFLQEGFIKQFTIFHAQKKTVLDNMSHDSVFSSVSLGKNWLYTSAQLLPQILNILANLFDLNNSVRLFLNTRILPLISLKLQVRELPMPWLTNRLHTIVEHRQQITTSRFDLLQLMFQVMSKEPVKDIANDSKANYRLTEKEVTGNIFAFMAVGYETTATALACATYVFATHPDILEKIQVEISQLLLSTDDSDDEMKKYPDYDVVAQMHYMDMFISEVLRMYHIVPRIIQKRATEDTIVQGIKIDKDSIIQTDVYSIHYDLEFWSPDDPYVFVLERHEKKHHPMAYLSFGAGPQHSVDMRFA</sequence>
<dbReference type="EMBL" id="CAJNOJ010000009">
    <property type="protein sequence ID" value="CAF0778667.1"/>
    <property type="molecule type" value="Genomic_DNA"/>
</dbReference>
<dbReference type="OrthoDB" id="2789670at2759"/>
<dbReference type="CDD" id="cd14498">
    <property type="entry name" value="DSP"/>
    <property type="match status" value="1"/>
</dbReference>
<feature type="region of interest" description="Disordered" evidence="8">
    <location>
        <begin position="234"/>
        <end position="253"/>
    </location>
</feature>
<keyword evidence="7" id="KW-0408">Iron</keyword>
<evidence type="ECO:0000256" key="6">
    <source>
        <dbReference type="ARBA" id="ARBA00023002"/>
    </source>
</evidence>
<evidence type="ECO:0000256" key="8">
    <source>
        <dbReference type="SAM" id="MobiDB-lite"/>
    </source>
</evidence>
<organism evidence="12 13">
    <name type="scientific">Adineta ricciae</name>
    <name type="common">Rotifer</name>
    <dbReference type="NCBI Taxonomy" id="249248"/>
    <lineage>
        <taxon>Eukaryota</taxon>
        <taxon>Metazoa</taxon>
        <taxon>Spiralia</taxon>
        <taxon>Gnathifera</taxon>
        <taxon>Rotifera</taxon>
        <taxon>Eurotatoria</taxon>
        <taxon>Bdelloidea</taxon>
        <taxon>Adinetida</taxon>
        <taxon>Adinetidae</taxon>
        <taxon>Adineta</taxon>
    </lineage>
</organism>
<evidence type="ECO:0000259" key="11">
    <source>
        <dbReference type="PROSITE" id="PS51061"/>
    </source>
</evidence>
<evidence type="ECO:0000259" key="9">
    <source>
        <dbReference type="PROSITE" id="PS50054"/>
    </source>
</evidence>
<feature type="region of interest" description="Disordered" evidence="8">
    <location>
        <begin position="472"/>
        <end position="502"/>
    </location>
</feature>
<evidence type="ECO:0000256" key="1">
    <source>
        <dbReference type="ARBA" id="ARBA00010617"/>
    </source>
</evidence>
<comment type="similarity">
    <text evidence="1">Belongs to the cytochrome P450 family.</text>
</comment>
<keyword evidence="5" id="KW-0904">Protein phosphatase</keyword>
<feature type="region of interest" description="Disordered" evidence="8">
    <location>
        <begin position="261"/>
        <end position="299"/>
    </location>
</feature>
<evidence type="ECO:0000259" key="10">
    <source>
        <dbReference type="PROSITE" id="PS50056"/>
    </source>
</evidence>
<dbReference type="InterPro" id="IPR000387">
    <property type="entry name" value="Tyr_Pase_dom"/>
</dbReference>
<evidence type="ECO:0000256" key="5">
    <source>
        <dbReference type="ARBA" id="ARBA00022912"/>
    </source>
</evidence>
<evidence type="ECO:0000313" key="13">
    <source>
        <dbReference type="Proteomes" id="UP000663852"/>
    </source>
</evidence>
<dbReference type="SMART" id="SM00195">
    <property type="entry name" value="DSPc"/>
    <property type="match status" value="1"/>
</dbReference>
<keyword evidence="6" id="KW-0560">Oxidoreductase</keyword>
<feature type="compositionally biased region" description="Low complexity" evidence="8">
    <location>
        <begin position="350"/>
        <end position="367"/>
    </location>
</feature>
<feature type="region of interest" description="Disordered" evidence="8">
    <location>
        <begin position="326"/>
        <end position="369"/>
    </location>
</feature>
<dbReference type="PROSITE" id="PS50054">
    <property type="entry name" value="TYR_PHOSPHATASE_DUAL"/>
    <property type="match status" value="1"/>
</dbReference>
<dbReference type="Gene3D" id="3.30.1370.50">
    <property type="entry name" value="R3H-like domain"/>
    <property type="match status" value="1"/>
</dbReference>
<feature type="region of interest" description="Disordered" evidence="8">
    <location>
        <begin position="789"/>
        <end position="811"/>
    </location>
</feature>
<dbReference type="InterPro" id="IPR000340">
    <property type="entry name" value="Dual-sp_phosphatase_cat-dom"/>
</dbReference>
<dbReference type="SUPFAM" id="SSF82708">
    <property type="entry name" value="R3H domain"/>
    <property type="match status" value="1"/>
</dbReference>
<feature type="compositionally biased region" description="Low complexity" evidence="8">
    <location>
        <begin position="234"/>
        <end position="250"/>
    </location>
</feature>
<dbReference type="SMART" id="SM00393">
    <property type="entry name" value="R3H"/>
    <property type="match status" value="1"/>
</dbReference>
<dbReference type="GO" id="GO:0003676">
    <property type="term" value="F:nucleic acid binding"/>
    <property type="evidence" value="ECO:0007669"/>
    <property type="project" value="UniProtKB-UniRule"/>
</dbReference>
<feature type="compositionally biased region" description="Polar residues" evidence="8">
    <location>
        <begin position="646"/>
        <end position="656"/>
    </location>
</feature>
<dbReference type="GO" id="GO:0008395">
    <property type="term" value="F:steroid hydroxylase activity"/>
    <property type="evidence" value="ECO:0007669"/>
    <property type="project" value="TreeGrafter"/>
</dbReference>
<feature type="compositionally biased region" description="Polar residues" evidence="8">
    <location>
        <begin position="326"/>
        <end position="341"/>
    </location>
</feature>
<keyword evidence="4" id="KW-0378">Hydrolase</keyword>
<dbReference type="Pfam" id="PF00067">
    <property type="entry name" value="p450"/>
    <property type="match status" value="1"/>
</dbReference>
<proteinExistence type="inferred from homology"/>
<feature type="region of interest" description="Disordered" evidence="8">
    <location>
        <begin position="45"/>
        <end position="124"/>
    </location>
</feature>
<dbReference type="Pfam" id="PF00782">
    <property type="entry name" value="DSPc"/>
    <property type="match status" value="1"/>
</dbReference>
<dbReference type="Proteomes" id="UP000663852">
    <property type="component" value="Unassembled WGS sequence"/>
</dbReference>
<dbReference type="Gene3D" id="3.90.190.10">
    <property type="entry name" value="Protein tyrosine phosphatase superfamily"/>
    <property type="match status" value="1"/>
</dbReference>
<dbReference type="InterPro" id="IPR036867">
    <property type="entry name" value="R3H_dom_sf"/>
</dbReference>
<feature type="domain" description="Tyrosine-protein phosphatase" evidence="9">
    <location>
        <begin position="910"/>
        <end position="1055"/>
    </location>
</feature>
<dbReference type="PROSITE" id="PS51061">
    <property type="entry name" value="R3H"/>
    <property type="match status" value="1"/>
</dbReference>
<accession>A0A813R9A9</accession>
<dbReference type="InterPro" id="IPR050705">
    <property type="entry name" value="Cytochrome_P450_3A"/>
</dbReference>
<feature type="compositionally biased region" description="Basic and acidic residues" evidence="8">
    <location>
        <begin position="50"/>
        <end position="64"/>
    </location>
</feature>
<dbReference type="InterPro" id="IPR016130">
    <property type="entry name" value="Tyr_Pase_AS"/>
</dbReference>
<dbReference type="PROSITE" id="PS00383">
    <property type="entry name" value="TYR_PHOSPHATASE_1"/>
    <property type="match status" value="1"/>
</dbReference>
<evidence type="ECO:0000256" key="4">
    <source>
        <dbReference type="ARBA" id="ARBA00022801"/>
    </source>
</evidence>
<evidence type="ECO:0000256" key="7">
    <source>
        <dbReference type="ARBA" id="ARBA00023004"/>
    </source>
</evidence>
<feature type="region of interest" description="Disordered" evidence="8">
    <location>
        <begin position="528"/>
        <end position="659"/>
    </location>
</feature>
<feature type="region of interest" description="Disordered" evidence="8">
    <location>
        <begin position="1139"/>
        <end position="1163"/>
    </location>
</feature>
<evidence type="ECO:0000313" key="12">
    <source>
        <dbReference type="EMBL" id="CAF0778667.1"/>
    </source>
</evidence>
<dbReference type="GO" id="GO:0016705">
    <property type="term" value="F:oxidoreductase activity, acting on paired donors, with incorporation or reduction of molecular oxygen"/>
    <property type="evidence" value="ECO:0007669"/>
    <property type="project" value="InterPro"/>
</dbReference>
<dbReference type="InterPro" id="IPR020422">
    <property type="entry name" value="TYR_PHOSPHATASE_DUAL_dom"/>
</dbReference>
<dbReference type="PROSITE" id="PS50056">
    <property type="entry name" value="TYR_PHOSPHATASE_2"/>
    <property type="match status" value="1"/>
</dbReference>
<reference evidence="12" key="1">
    <citation type="submission" date="2021-02" db="EMBL/GenBank/DDBJ databases">
        <authorList>
            <person name="Nowell W R."/>
        </authorList>
    </citation>
    <scope>NUCLEOTIDE SEQUENCE</scope>
</reference>
<name>A0A813R9A9_ADIRI</name>
<dbReference type="Pfam" id="PF01424">
    <property type="entry name" value="R3H"/>
    <property type="match status" value="1"/>
</dbReference>